<dbReference type="AlphaFoldDB" id="A0A0H3WGU1"/>
<organism evidence="1">
    <name type="scientific">Viscum scurruloideum</name>
    <dbReference type="NCBI Taxonomy" id="1664545"/>
    <lineage>
        <taxon>Eukaryota</taxon>
        <taxon>Viridiplantae</taxon>
        <taxon>Streptophyta</taxon>
        <taxon>Embryophyta</taxon>
        <taxon>Tracheophyta</taxon>
        <taxon>Spermatophyta</taxon>
        <taxon>Magnoliopsida</taxon>
        <taxon>eudicotyledons</taxon>
        <taxon>Gunneridae</taxon>
        <taxon>Pentapetalae</taxon>
        <taxon>Santalales</taxon>
        <taxon>Viscaceae</taxon>
        <taxon>Viscum</taxon>
    </lineage>
</organism>
<name>A0A0H3WGU1_9MAGN</name>
<proteinExistence type="predicted"/>
<geneLocation type="mitochondrion" evidence="1"/>
<protein>
    <submittedName>
        <fullName evidence="1">Succinate dehydrogenase subunit 4</fullName>
    </submittedName>
</protein>
<sequence length="130" mass="14829">MVLAFCRRCSGHPLCLSILVGRSGVIGTTQIHRSDWDAISIVGFWNWSIDTGSIEKMAVVVFRNKVDSTVLGLKLSLFHYWLGLAEMLEDHFPASFHRMLLLGYLRLFMVLHLKDVFWLILLSALPLELI</sequence>
<keyword evidence="1" id="KW-0496">Mitochondrion</keyword>
<evidence type="ECO:0000313" key="1">
    <source>
        <dbReference type="EMBL" id="AKL79263.1"/>
    </source>
</evidence>
<dbReference type="EMBL" id="KT022222">
    <property type="protein sequence ID" value="AKL79263.1"/>
    <property type="molecule type" value="Genomic_DNA"/>
</dbReference>
<reference evidence="1" key="1">
    <citation type="journal article" date="2015" name="Proc. Natl. Acad. Sci. U.S.A.">
        <title>Miniaturized mitogenome of the parasitic plant Viscum scurruloideum is extremely divergent and dynamic and has lost all nad genes.</title>
        <authorList>
            <person name="Skippington E."/>
            <person name="Barkman T.J."/>
            <person name="Rice D.W."/>
            <person name="Palmer J.D."/>
        </authorList>
    </citation>
    <scope>NUCLEOTIDE SEQUENCE</scope>
</reference>
<accession>A0A0H3WGU1</accession>
<gene>
    <name evidence="1" type="primary">sdh4</name>
</gene>